<dbReference type="EC" id="3.5.1.9" evidence="3"/>
<feature type="short sequence motif" description="HGGXW" evidence="3">
    <location>
        <begin position="45"/>
        <end position="49"/>
    </location>
</feature>
<sequence>MPDEWPQFRTNTRYSEQSNLNTLQTCIPRPTSSNDHSRLWIVYIHGGAWSDPLQSASTFDTAQSLLLASPTVSHIAGFASINYRLSPAPSHSTDPSNPADPARNARHPDHVNDVLKAILHLQETYRFAERYVLVGHSCGACLALQVAMKRYWGQQYAPTAGLEMNVVPPVAVLGIEGLYDLPALVKFHAAQPFYRGFVERAFGEGERAWAAASPAHADLRKSWEEGKLVVIAHSREDELVEWEQPELMLRSLEEQGFRGTGSPRVRLLELRGKHDQVWEEGREVARAIEFTVEELLGIITSTRTSVARDKALTENPPAFQDKSARIRCERRPLLTTHKSIQAFFPGEKVAMDVVQPHGATAEKIFTIRRPSWFVEEKRWVYTLDLDGVEYRRDTQFAEEDLEKVPQDTVSSNGYPRHGNECC</sequence>
<dbReference type="InterPro" id="IPR050300">
    <property type="entry name" value="GDXG_lipolytic_enzyme"/>
</dbReference>
<feature type="region of interest" description="Disordered" evidence="4">
    <location>
        <begin position="87"/>
        <end position="107"/>
    </location>
</feature>
<evidence type="ECO:0000256" key="1">
    <source>
        <dbReference type="ARBA" id="ARBA00022801"/>
    </source>
</evidence>
<evidence type="ECO:0000256" key="3">
    <source>
        <dbReference type="HAMAP-Rule" id="MF_03014"/>
    </source>
</evidence>
<comment type="domain">
    <text evidence="3">The main chain amide nitrogen atoms of the second glycine and its adjacent residue in the HGGXW motif define the oxyanion hole, and stabilize the oxyanion that forms during the nucleophilic attack by the catalytic serine during substrate cleavage.</text>
</comment>
<feature type="active site" evidence="3">
    <location>
        <position position="237"/>
    </location>
</feature>
<protein>
    <recommendedName>
        <fullName evidence="3">Kynurenine formamidase</fullName>
        <shortName evidence="3">KFA</shortName>
        <shortName evidence="3">KFase</shortName>
        <ecNumber evidence="3">3.5.1.9</ecNumber>
    </recommendedName>
    <alternativeName>
        <fullName evidence="3">Arylformamidase</fullName>
    </alternativeName>
    <alternativeName>
        <fullName evidence="3">N-formylkynurenine formamidase</fullName>
        <shortName evidence="3">FKF</shortName>
    </alternativeName>
</protein>
<dbReference type="EMBL" id="LT882676">
    <property type="protein sequence ID" value="SMY20155.1"/>
    <property type="molecule type" value="Genomic_DNA"/>
</dbReference>
<keyword evidence="1 3" id="KW-0378">Hydrolase</keyword>
<keyword evidence="2 3" id="KW-0823">Tryptophan catabolism</keyword>
<organism evidence="6 7">
    <name type="scientific">Zymoseptoria tritici ST99CH_1A5</name>
    <dbReference type="NCBI Taxonomy" id="1276529"/>
    <lineage>
        <taxon>Eukaryota</taxon>
        <taxon>Fungi</taxon>
        <taxon>Dikarya</taxon>
        <taxon>Ascomycota</taxon>
        <taxon>Pezizomycotina</taxon>
        <taxon>Dothideomycetes</taxon>
        <taxon>Dothideomycetidae</taxon>
        <taxon>Mycosphaerellales</taxon>
        <taxon>Mycosphaerellaceae</taxon>
        <taxon>Zymoseptoria</taxon>
    </lineage>
</organism>
<accession>A0A1Y6L716</accession>
<feature type="active site" description="Nucleophile" evidence="3">
    <location>
        <position position="137"/>
    </location>
</feature>
<dbReference type="PANTHER" id="PTHR48081">
    <property type="entry name" value="AB HYDROLASE SUPERFAMILY PROTEIN C4A8.06C"/>
    <property type="match status" value="1"/>
</dbReference>
<dbReference type="UniPathway" id="UPA00333">
    <property type="reaction ID" value="UER00454"/>
</dbReference>
<dbReference type="InterPro" id="IPR049492">
    <property type="entry name" value="BD-FAE-like_dom"/>
</dbReference>
<dbReference type="Pfam" id="PF20434">
    <property type="entry name" value="BD-FAE"/>
    <property type="match status" value="1"/>
</dbReference>
<proteinExistence type="inferred from homology"/>
<dbReference type="InterPro" id="IPR029058">
    <property type="entry name" value="AB_hydrolase_fold"/>
</dbReference>
<evidence type="ECO:0000256" key="4">
    <source>
        <dbReference type="SAM" id="MobiDB-lite"/>
    </source>
</evidence>
<dbReference type="HAMAP" id="MF_03014">
    <property type="entry name" value="KFase"/>
    <property type="match status" value="1"/>
</dbReference>
<evidence type="ECO:0000256" key="2">
    <source>
        <dbReference type="ARBA" id="ARBA00023079"/>
    </source>
</evidence>
<comment type="pathway">
    <text evidence="3">Amino-acid degradation; L-tryptophan degradation via kynurenine pathway; L-kynurenine from L-tryptophan: step 2/2.</text>
</comment>
<evidence type="ECO:0000313" key="6">
    <source>
        <dbReference type="EMBL" id="SMY20155.1"/>
    </source>
</evidence>
<dbReference type="GO" id="GO:0019441">
    <property type="term" value="P:L-tryptophan catabolic process to kynurenine"/>
    <property type="evidence" value="ECO:0007669"/>
    <property type="project" value="UniProtKB-UniRule"/>
</dbReference>
<evidence type="ECO:0000313" key="7">
    <source>
        <dbReference type="Proteomes" id="UP000215453"/>
    </source>
</evidence>
<gene>
    <name evidence="6" type="ORF">ZT1A5_G1590</name>
</gene>
<comment type="function">
    <text evidence="3">Catalyzes the hydrolysis of N-formyl-L-kynurenine to L-kynurenine, the second step in the kynurenine pathway of tryptophan degradation. Kynurenine may be further oxidized to nicotinic acid, NAD(H) and NADP(H). Required for elimination of toxic metabolites.</text>
</comment>
<comment type="catalytic activity">
    <reaction evidence="3">
        <text>N-formyl-L-kynurenine + H2O = L-kynurenine + formate + H(+)</text>
        <dbReference type="Rhea" id="RHEA:13009"/>
        <dbReference type="ChEBI" id="CHEBI:15377"/>
        <dbReference type="ChEBI" id="CHEBI:15378"/>
        <dbReference type="ChEBI" id="CHEBI:15740"/>
        <dbReference type="ChEBI" id="CHEBI:57959"/>
        <dbReference type="ChEBI" id="CHEBI:58629"/>
        <dbReference type="EC" id="3.5.1.9"/>
    </reaction>
</comment>
<dbReference type="Gene3D" id="3.40.50.1820">
    <property type="entry name" value="alpha/beta hydrolase"/>
    <property type="match status" value="1"/>
</dbReference>
<feature type="domain" description="BD-FAE-like" evidence="5">
    <location>
        <begin position="38"/>
        <end position="249"/>
    </location>
</feature>
<dbReference type="Proteomes" id="UP000215453">
    <property type="component" value="Chromosome 1"/>
</dbReference>
<dbReference type="SUPFAM" id="SSF53474">
    <property type="entry name" value="alpha/beta-Hydrolases"/>
    <property type="match status" value="1"/>
</dbReference>
<name>A0A1Y6L716_ZYMTR</name>
<dbReference type="GO" id="GO:0004061">
    <property type="term" value="F:arylformamidase activity"/>
    <property type="evidence" value="ECO:0007669"/>
    <property type="project" value="UniProtKB-UniRule"/>
</dbReference>
<feature type="active site" evidence="3">
    <location>
        <position position="274"/>
    </location>
</feature>
<evidence type="ECO:0000259" key="5">
    <source>
        <dbReference type="Pfam" id="PF20434"/>
    </source>
</evidence>
<comment type="similarity">
    <text evidence="3">Belongs to the kynurenine formamidase family.</text>
</comment>
<dbReference type="PANTHER" id="PTHR48081:SF33">
    <property type="entry name" value="KYNURENINE FORMAMIDASE"/>
    <property type="match status" value="1"/>
</dbReference>
<reference evidence="6 7" key="1">
    <citation type="submission" date="2016-10" db="EMBL/GenBank/DDBJ databases">
        <authorList>
            <person name="Varghese N."/>
        </authorList>
    </citation>
    <scope>NUCLEOTIDE SEQUENCE [LARGE SCALE GENOMIC DNA]</scope>
</reference>
<comment type="subunit">
    <text evidence="3">Homodimer.</text>
</comment>
<dbReference type="GO" id="GO:0034354">
    <property type="term" value="P:'de novo' NAD+ biosynthetic process from L-tryptophan"/>
    <property type="evidence" value="ECO:0007669"/>
    <property type="project" value="UniProtKB-UniRule"/>
</dbReference>
<dbReference type="InterPro" id="IPR027519">
    <property type="entry name" value="KFase_ver/fungi-typ"/>
</dbReference>
<dbReference type="AlphaFoldDB" id="A0A1Y6L716"/>